<organism evidence="2 3">
    <name type="scientific">Saccharothrix syringae</name>
    <name type="common">Nocardiopsis syringae</name>
    <dbReference type="NCBI Taxonomy" id="103733"/>
    <lineage>
        <taxon>Bacteria</taxon>
        <taxon>Bacillati</taxon>
        <taxon>Actinomycetota</taxon>
        <taxon>Actinomycetes</taxon>
        <taxon>Pseudonocardiales</taxon>
        <taxon>Pseudonocardiaceae</taxon>
        <taxon>Saccharothrix</taxon>
    </lineage>
</organism>
<dbReference type="KEGG" id="ssyi:EKG83_16210"/>
<feature type="chain" id="PRO_5024834346" description="Secreted protein" evidence="1">
    <location>
        <begin position="26"/>
        <end position="377"/>
    </location>
</feature>
<gene>
    <name evidence="2" type="ORF">EKG83_16210</name>
</gene>
<dbReference type="OrthoDB" id="618894at2"/>
<evidence type="ECO:0008006" key="4">
    <source>
        <dbReference type="Google" id="ProtNLM"/>
    </source>
</evidence>
<evidence type="ECO:0000313" key="3">
    <source>
        <dbReference type="Proteomes" id="UP000325787"/>
    </source>
</evidence>
<dbReference type="RefSeq" id="WP_153278156.1">
    <property type="nucleotide sequence ID" value="NZ_CP034550.1"/>
</dbReference>
<dbReference type="Proteomes" id="UP000325787">
    <property type="component" value="Chromosome"/>
</dbReference>
<evidence type="ECO:0000256" key="1">
    <source>
        <dbReference type="SAM" id="SignalP"/>
    </source>
</evidence>
<accession>A0A5Q0GXY9</accession>
<keyword evidence="1" id="KW-0732">Signal</keyword>
<reference evidence="3" key="1">
    <citation type="journal article" date="2021" name="Curr. Microbiol.">
        <title>Complete genome of nocamycin-producing strain Saccharothrix syringae NRRL B-16468 reveals the biosynthetic potential for secondary metabolites.</title>
        <authorList>
            <person name="Mo X."/>
            <person name="Yang S."/>
        </authorList>
    </citation>
    <scope>NUCLEOTIDE SEQUENCE [LARGE SCALE GENOMIC DNA]</scope>
    <source>
        <strain evidence="3">ATCC 51364 / DSM 43886 / JCM 6844 / KCTC 9398 / NBRC 14523 / NRRL B-16468 / INA 2240</strain>
    </source>
</reference>
<keyword evidence="3" id="KW-1185">Reference proteome</keyword>
<dbReference type="EMBL" id="CP034550">
    <property type="protein sequence ID" value="QFZ18788.1"/>
    <property type="molecule type" value="Genomic_DNA"/>
</dbReference>
<proteinExistence type="predicted"/>
<protein>
    <recommendedName>
        <fullName evidence="4">Secreted protein</fullName>
    </recommendedName>
</protein>
<name>A0A5Q0GXY9_SACSY</name>
<sequence>MLKRWKACGAVGVVLMAAFGTPARAQPVDQGKAAFTLRYVASPKMTRTKIKLAQVFAGPGRFTLERGAARCKGPIGNAVVNSHYCFDAGDANSREPWVPQGVSHVSDANDAGVWHGRKPVVLSWYHRKGEEDADAVQLTFVDQNLEYRHVRLVVPKRNGKDYGQVAGVHTGGVLWYGRYLYVPETNRGLRVFDTTEIYRGKGADGYVMPEVGRWQTRRVSDSDDYCRGENPDPRFSYVGVDRASRPHRILVGEYCGNRDDDTRNGRVVAYPARGGKPVTRRGQAVPGTVLTLPGQNVQGVAYDGDSWYLNQTGRGRTGPSFLHRAKEDRGTGALRDDKVVEAPTGAEDLSLERDRGVLWSVTEFDDVGRTLYTMPKP</sequence>
<evidence type="ECO:0000313" key="2">
    <source>
        <dbReference type="EMBL" id="QFZ18788.1"/>
    </source>
</evidence>
<dbReference type="AlphaFoldDB" id="A0A5Q0GXY9"/>
<feature type="signal peptide" evidence="1">
    <location>
        <begin position="1"/>
        <end position="25"/>
    </location>
</feature>